<evidence type="ECO:0000256" key="1">
    <source>
        <dbReference type="SAM" id="MobiDB-lite"/>
    </source>
</evidence>
<evidence type="ECO:0000259" key="2">
    <source>
        <dbReference type="PROSITE" id="PS50004"/>
    </source>
</evidence>
<sequence length="262" mass="28730">MDSKILEISLISAQNLKTPSTSIRRMQTYAVAWIDPTNKLRTRIDRVGSENPTWNEKFIFRVSPDFISGDTSGVSVAIYAVGCIKNILVGTVRLLLSSCLHKKTGIRTPSFTAVHIRRPSGRCHGVLNVAATVYDGTEFEMLSGLNAVAFHDLIGEGEKSSHRRSRERRLSRVGSKDSEFSPADSFDFDSADFSDGAESRTSSSSNASTVLNNADVAGPKAFKSDGLGMLCGLMLQRRFSFCPSDLNFAAMSKKMQENKDRS</sequence>
<comment type="caution">
    <text evidence="3">The sequence shown here is derived from an EMBL/GenBank/DDBJ whole genome shotgun (WGS) entry which is preliminary data.</text>
</comment>
<gene>
    <name evidence="3" type="ORF">POM88_039829</name>
</gene>
<feature type="region of interest" description="Disordered" evidence="1">
    <location>
        <begin position="161"/>
        <end position="181"/>
    </location>
</feature>
<protein>
    <submittedName>
        <fullName evidence="3">C2 domain-containing protein</fullName>
    </submittedName>
</protein>
<dbReference type="PANTHER" id="PTHR32246">
    <property type="entry name" value="INGRESSION PROTEIN FIC1"/>
    <property type="match status" value="1"/>
</dbReference>
<reference evidence="3" key="2">
    <citation type="submission" date="2023-05" db="EMBL/GenBank/DDBJ databases">
        <authorList>
            <person name="Schelkunov M.I."/>
        </authorList>
    </citation>
    <scope>NUCLEOTIDE SEQUENCE</scope>
    <source>
        <strain evidence="3">Hsosn_3</strain>
        <tissue evidence="3">Leaf</tissue>
    </source>
</reference>
<feature type="domain" description="C2" evidence="2">
    <location>
        <begin position="1"/>
        <end position="110"/>
    </location>
</feature>
<keyword evidence="4" id="KW-1185">Reference proteome</keyword>
<dbReference type="Gene3D" id="2.60.40.150">
    <property type="entry name" value="C2 domain"/>
    <property type="match status" value="1"/>
</dbReference>
<dbReference type="InterPro" id="IPR000008">
    <property type="entry name" value="C2_dom"/>
</dbReference>
<proteinExistence type="predicted"/>
<dbReference type="Pfam" id="PF00168">
    <property type="entry name" value="C2"/>
    <property type="match status" value="1"/>
</dbReference>
<feature type="compositionally biased region" description="Basic and acidic residues" evidence="1">
    <location>
        <begin position="168"/>
        <end position="179"/>
    </location>
</feature>
<dbReference type="InterPro" id="IPR035892">
    <property type="entry name" value="C2_domain_sf"/>
</dbReference>
<organism evidence="3 4">
    <name type="scientific">Heracleum sosnowskyi</name>
    <dbReference type="NCBI Taxonomy" id="360622"/>
    <lineage>
        <taxon>Eukaryota</taxon>
        <taxon>Viridiplantae</taxon>
        <taxon>Streptophyta</taxon>
        <taxon>Embryophyta</taxon>
        <taxon>Tracheophyta</taxon>
        <taxon>Spermatophyta</taxon>
        <taxon>Magnoliopsida</taxon>
        <taxon>eudicotyledons</taxon>
        <taxon>Gunneridae</taxon>
        <taxon>Pentapetalae</taxon>
        <taxon>asterids</taxon>
        <taxon>campanulids</taxon>
        <taxon>Apiales</taxon>
        <taxon>Apiaceae</taxon>
        <taxon>Apioideae</taxon>
        <taxon>apioid superclade</taxon>
        <taxon>Tordylieae</taxon>
        <taxon>Tordyliinae</taxon>
        <taxon>Heracleum</taxon>
    </lineage>
</organism>
<dbReference type="PANTHER" id="PTHR32246:SF69">
    <property type="entry name" value="CALCIUM-DEPENDENT LIPID-BINDING (CALB DOMAIN) FAMILY PROTEIN"/>
    <property type="match status" value="1"/>
</dbReference>
<accession>A0AAD8HCX4</accession>
<dbReference type="AlphaFoldDB" id="A0AAD8HCX4"/>
<evidence type="ECO:0000313" key="3">
    <source>
        <dbReference type="EMBL" id="KAK1364268.1"/>
    </source>
</evidence>
<dbReference type="GO" id="GO:0006952">
    <property type="term" value="P:defense response"/>
    <property type="evidence" value="ECO:0007669"/>
    <property type="project" value="InterPro"/>
</dbReference>
<name>A0AAD8HCX4_9APIA</name>
<dbReference type="SMART" id="SM00239">
    <property type="entry name" value="C2"/>
    <property type="match status" value="1"/>
</dbReference>
<dbReference type="CDD" id="cd04051">
    <property type="entry name" value="C2_SRC2_like"/>
    <property type="match status" value="1"/>
</dbReference>
<reference evidence="3" key="1">
    <citation type="submission" date="2023-02" db="EMBL/GenBank/DDBJ databases">
        <title>Genome of toxic invasive species Heracleum sosnowskyi carries increased number of genes despite the absence of recent whole-genome duplications.</title>
        <authorList>
            <person name="Schelkunov M."/>
            <person name="Shtratnikova V."/>
            <person name="Makarenko M."/>
            <person name="Klepikova A."/>
            <person name="Omelchenko D."/>
            <person name="Novikova G."/>
            <person name="Obukhova E."/>
            <person name="Bogdanov V."/>
            <person name="Penin A."/>
            <person name="Logacheva M."/>
        </authorList>
    </citation>
    <scope>NUCLEOTIDE SEQUENCE</scope>
    <source>
        <strain evidence="3">Hsosn_3</strain>
        <tissue evidence="3">Leaf</tissue>
    </source>
</reference>
<dbReference type="Proteomes" id="UP001237642">
    <property type="component" value="Unassembled WGS sequence"/>
</dbReference>
<dbReference type="InterPro" id="IPR044750">
    <property type="entry name" value="C2_SRC2/BAP"/>
</dbReference>
<evidence type="ECO:0000313" key="4">
    <source>
        <dbReference type="Proteomes" id="UP001237642"/>
    </source>
</evidence>
<dbReference type="SUPFAM" id="SSF49562">
    <property type="entry name" value="C2 domain (Calcium/lipid-binding domain, CaLB)"/>
    <property type="match status" value="1"/>
</dbReference>
<dbReference type="PROSITE" id="PS50004">
    <property type="entry name" value="C2"/>
    <property type="match status" value="1"/>
</dbReference>
<dbReference type="EMBL" id="JAUIZM010000009">
    <property type="protein sequence ID" value="KAK1364268.1"/>
    <property type="molecule type" value="Genomic_DNA"/>
</dbReference>